<dbReference type="EMBL" id="JBHSBL010000025">
    <property type="protein sequence ID" value="MFC4070776.1"/>
    <property type="molecule type" value="Genomic_DNA"/>
</dbReference>
<sequence length="167" mass="18605">MRDLGSWAVRCTVPLQTRLRGFKDDAYRSELEDMRAYALNRPKEASVLPLMNVYRVESWILLTVGALVVMTIFSAARGESEWALTSVMKAGMDGATVLGLTFIGMSFMSFWRYVLSSVFRRQLRERLDGSPDPQLGTIGWLTLPNSVDLLPALAFAAVMAPALFAYS</sequence>
<keyword evidence="1" id="KW-0812">Transmembrane</keyword>
<keyword evidence="1" id="KW-1133">Transmembrane helix</keyword>
<keyword evidence="1" id="KW-0472">Membrane</keyword>
<keyword evidence="3" id="KW-1185">Reference proteome</keyword>
<proteinExistence type="predicted"/>
<dbReference type="RefSeq" id="WP_378071651.1">
    <property type="nucleotide sequence ID" value="NZ_JBHSBL010000025.1"/>
</dbReference>
<comment type="caution">
    <text evidence="2">The sequence shown here is derived from an EMBL/GenBank/DDBJ whole genome shotgun (WGS) entry which is preliminary data.</text>
</comment>
<accession>A0ABV8J3T1</accession>
<organism evidence="2 3">
    <name type="scientific">Actinoplanes subglobosus</name>
    <dbReference type="NCBI Taxonomy" id="1547892"/>
    <lineage>
        <taxon>Bacteria</taxon>
        <taxon>Bacillati</taxon>
        <taxon>Actinomycetota</taxon>
        <taxon>Actinomycetes</taxon>
        <taxon>Micromonosporales</taxon>
        <taxon>Micromonosporaceae</taxon>
        <taxon>Actinoplanes</taxon>
    </lineage>
</organism>
<gene>
    <name evidence="2" type="ORF">ACFO0C_38110</name>
</gene>
<evidence type="ECO:0000313" key="2">
    <source>
        <dbReference type="EMBL" id="MFC4070776.1"/>
    </source>
</evidence>
<feature type="transmembrane region" description="Helical" evidence="1">
    <location>
        <begin position="97"/>
        <end position="114"/>
    </location>
</feature>
<name>A0ABV8J3T1_9ACTN</name>
<reference evidence="3" key="1">
    <citation type="journal article" date="2019" name="Int. J. Syst. Evol. Microbiol.">
        <title>The Global Catalogue of Microorganisms (GCM) 10K type strain sequencing project: providing services to taxonomists for standard genome sequencing and annotation.</title>
        <authorList>
            <consortium name="The Broad Institute Genomics Platform"/>
            <consortium name="The Broad Institute Genome Sequencing Center for Infectious Disease"/>
            <person name="Wu L."/>
            <person name="Ma J."/>
        </authorList>
    </citation>
    <scope>NUCLEOTIDE SEQUENCE [LARGE SCALE GENOMIC DNA]</scope>
    <source>
        <strain evidence="3">TBRC 5832</strain>
    </source>
</reference>
<feature type="transmembrane region" description="Helical" evidence="1">
    <location>
        <begin position="58"/>
        <end position="76"/>
    </location>
</feature>
<dbReference type="Proteomes" id="UP001595867">
    <property type="component" value="Unassembled WGS sequence"/>
</dbReference>
<evidence type="ECO:0000313" key="3">
    <source>
        <dbReference type="Proteomes" id="UP001595867"/>
    </source>
</evidence>
<protein>
    <submittedName>
        <fullName evidence="2">Uncharacterized protein</fullName>
    </submittedName>
</protein>
<evidence type="ECO:0000256" key="1">
    <source>
        <dbReference type="SAM" id="Phobius"/>
    </source>
</evidence>